<dbReference type="EMBL" id="JH992965">
    <property type="protein sequence ID" value="EKX55303.1"/>
    <property type="molecule type" value="Genomic_DNA"/>
</dbReference>
<reference evidence="5" key="2">
    <citation type="submission" date="2012-11" db="EMBL/GenBank/DDBJ databases">
        <authorList>
            <person name="Kuo A."/>
            <person name="Curtis B.A."/>
            <person name="Tanifuji G."/>
            <person name="Burki F."/>
            <person name="Gruber A."/>
            <person name="Irimia M."/>
            <person name="Maruyama S."/>
            <person name="Arias M.C."/>
            <person name="Ball S.G."/>
            <person name="Gile G.H."/>
            <person name="Hirakawa Y."/>
            <person name="Hopkins J.F."/>
            <person name="Rensing S.A."/>
            <person name="Schmutz J."/>
            <person name="Symeonidi A."/>
            <person name="Elias M."/>
            <person name="Eveleigh R.J."/>
            <person name="Herman E.K."/>
            <person name="Klute M.J."/>
            <person name="Nakayama T."/>
            <person name="Obornik M."/>
            <person name="Reyes-Prieto A."/>
            <person name="Armbrust E.V."/>
            <person name="Aves S.J."/>
            <person name="Beiko R.G."/>
            <person name="Coutinho P."/>
            <person name="Dacks J.B."/>
            <person name="Durnford D.G."/>
            <person name="Fast N.M."/>
            <person name="Green B.R."/>
            <person name="Grisdale C."/>
            <person name="Hempe F."/>
            <person name="Henrissat B."/>
            <person name="Hoppner M.P."/>
            <person name="Ishida K.-I."/>
            <person name="Kim E."/>
            <person name="Koreny L."/>
            <person name="Kroth P.G."/>
            <person name="Liu Y."/>
            <person name="Malik S.-B."/>
            <person name="Maier U.G."/>
            <person name="McRose D."/>
            <person name="Mock T."/>
            <person name="Neilson J.A."/>
            <person name="Onodera N.T."/>
            <person name="Poole A.M."/>
            <person name="Pritham E.J."/>
            <person name="Richards T.A."/>
            <person name="Rocap G."/>
            <person name="Roy S.W."/>
            <person name="Sarai C."/>
            <person name="Schaack S."/>
            <person name="Shirato S."/>
            <person name="Slamovits C.H."/>
            <person name="Spencer D.F."/>
            <person name="Suzuki S."/>
            <person name="Worden A.Z."/>
            <person name="Zauner S."/>
            <person name="Barry K."/>
            <person name="Bell C."/>
            <person name="Bharti A.K."/>
            <person name="Crow J.A."/>
            <person name="Grimwood J."/>
            <person name="Kramer R."/>
            <person name="Lindquist E."/>
            <person name="Lucas S."/>
            <person name="Salamov A."/>
            <person name="McFadden G.I."/>
            <person name="Lane C.E."/>
            <person name="Keeling P.J."/>
            <person name="Gray M.W."/>
            <person name="Grigoriev I.V."/>
            <person name="Archibald J.M."/>
        </authorList>
    </citation>
    <scope>NUCLEOTIDE SEQUENCE</scope>
    <source>
        <strain evidence="5">CCMP2712</strain>
    </source>
</reference>
<dbReference type="RefSeq" id="XP_005842283.1">
    <property type="nucleotide sequence ID" value="XM_005842226.1"/>
</dbReference>
<dbReference type="HOGENOM" id="CLU_1356914_0_0_1"/>
<feature type="compositionally biased region" description="Polar residues" evidence="2">
    <location>
        <begin position="126"/>
        <end position="139"/>
    </location>
</feature>
<dbReference type="KEGG" id="gtt:GUITHDRAFT_149758"/>
<protein>
    <submittedName>
        <fullName evidence="3 4">Uncharacterized protein</fullName>
    </submittedName>
</protein>
<accession>L1K4P2</accession>
<feature type="region of interest" description="Disordered" evidence="2">
    <location>
        <begin position="41"/>
        <end position="144"/>
    </location>
</feature>
<organism evidence="3">
    <name type="scientific">Guillardia theta (strain CCMP2712)</name>
    <name type="common">Cryptophyte</name>
    <dbReference type="NCBI Taxonomy" id="905079"/>
    <lineage>
        <taxon>Eukaryota</taxon>
        <taxon>Cryptophyceae</taxon>
        <taxon>Pyrenomonadales</taxon>
        <taxon>Geminigeraceae</taxon>
        <taxon>Guillardia</taxon>
    </lineage>
</organism>
<dbReference type="AlphaFoldDB" id="L1K4P2"/>
<name>L1K4P2_GUITC</name>
<dbReference type="Proteomes" id="UP000011087">
    <property type="component" value="Unassembled WGS sequence"/>
</dbReference>
<evidence type="ECO:0000256" key="2">
    <source>
        <dbReference type="SAM" id="MobiDB-lite"/>
    </source>
</evidence>
<evidence type="ECO:0000256" key="1">
    <source>
        <dbReference type="SAM" id="Coils"/>
    </source>
</evidence>
<keyword evidence="5" id="KW-1185">Reference proteome</keyword>
<reference evidence="3 5" key="1">
    <citation type="journal article" date="2012" name="Nature">
        <title>Algal genomes reveal evolutionary mosaicism and the fate of nucleomorphs.</title>
        <authorList>
            <consortium name="DOE Joint Genome Institute"/>
            <person name="Curtis B.A."/>
            <person name="Tanifuji G."/>
            <person name="Burki F."/>
            <person name="Gruber A."/>
            <person name="Irimia M."/>
            <person name="Maruyama S."/>
            <person name="Arias M.C."/>
            <person name="Ball S.G."/>
            <person name="Gile G.H."/>
            <person name="Hirakawa Y."/>
            <person name="Hopkins J.F."/>
            <person name="Kuo A."/>
            <person name="Rensing S.A."/>
            <person name="Schmutz J."/>
            <person name="Symeonidi A."/>
            <person name="Elias M."/>
            <person name="Eveleigh R.J."/>
            <person name="Herman E.K."/>
            <person name="Klute M.J."/>
            <person name="Nakayama T."/>
            <person name="Obornik M."/>
            <person name="Reyes-Prieto A."/>
            <person name="Armbrust E.V."/>
            <person name="Aves S.J."/>
            <person name="Beiko R.G."/>
            <person name="Coutinho P."/>
            <person name="Dacks J.B."/>
            <person name="Durnford D.G."/>
            <person name="Fast N.M."/>
            <person name="Green B.R."/>
            <person name="Grisdale C.J."/>
            <person name="Hempel F."/>
            <person name="Henrissat B."/>
            <person name="Hoppner M.P."/>
            <person name="Ishida K."/>
            <person name="Kim E."/>
            <person name="Koreny L."/>
            <person name="Kroth P.G."/>
            <person name="Liu Y."/>
            <person name="Malik S.B."/>
            <person name="Maier U.G."/>
            <person name="McRose D."/>
            <person name="Mock T."/>
            <person name="Neilson J.A."/>
            <person name="Onodera N.T."/>
            <person name="Poole A.M."/>
            <person name="Pritham E.J."/>
            <person name="Richards T.A."/>
            <person name="Rocap G."/>
            <person name="Roy S.W."/>
            <person name="Sarai C."/>
            <person name="Schaack S."/>
            <person name="Shirato S."/>
            <person name="Slamovits C.H."/>
            <person name="Spencer D.F."/>
            <person name="Suzuki S."/>
            <person name="Worden A.Z."/>
            <person name="Zauner S."/>
            <person name="Barry K."/>
            <person name="Bell C."/>
            <person name="Bharti A.K."/>
            <person name="Crow J.A."/>
            <person name="Grimwood J."/>
            <person name="Kramer R."/>
            <person name="Lindquist E."/>
            <person name="Lucas S."/>
            <person name="Salamov A."/>
            <person name="McFadden G.I."/>
            <person name="Lane C.E."/>
            <person name="Keeling P.J."/>
            <person name="Gray M.W."/>
            <person name="Grigoriev I.V."/>
            <person name="Archibald J.M."/>
        </authorList>
    </citation>
    <scope>NUCLEOTIDE SEQUENCE</scope>
    <source>
        <strain evidence="3 5">CCMP2712</strain>
    </source>
</reference>
<feature type="compositionally biased region" description="Polar residues" evidence="2">
    <location>
        <begin position="41"/>
        <end position="50"/>
    </location>
</feature>
<reference evidence="4" key="3">
    <citation type="submission" date="2016-03" db="UniProtKB">
        <authorList>
            <consortium name="EnsemblProtists"/>
        </authorList>
    </citation>
    <scope>IDENTIFICATION</scope>
</reference>
<dbReference type="GeneID" id="17311917"/>
<keyword evidence="1" id="KW-0175">Coiled coil</keyword>
<evidence type="ECO:0000313" key="5">
    <source>
        <dbReference type="Proteomes" id="UP000011087"/>
    </source>
</evidence>
<dbReference type="EnsemblProtists" id="EKX55303">
    <property type="protein sequence ID" value="EKX55303"/>
    <property type="gene ID" value="GUITHDRAFT_149758"/>
</dbReference>
<evidence type="ECO:0000313" key="4">
    <source>
        <dbReference type="EnsemblProtists" id="EKX55303"/>
    </source>
</evidence>
<gene>
    <name evidence="3" type="ORF">GUITHDRAFT_149758</name>
</gene>
<dbReference type="PaxDb" id="55529-EKX55303"/>
<sequence length="202" mass="22231">MQQGNRSSSLSYRAENVARRAEETLRLAQAARSLSADINRVTSAAMTTSPAHDEQPAGDEDAPAHQATLTASDEEADERESRAGEPNLSLEGEVSQAESTRLGMEDNEAAESRTHHRPTLYPNAPEAQSDQQMVQTAGETATMEEGDLHGEIERRREAAESVAAVEARLHAVRQEQQRLTRTVVDLRQRIERLRDTSGTSEE</sequence>
<feature type="coiled-coil region" evidence="1">
    <location>
        <begin position="155"/>
        <end position="196"/>
    </location>
</feature>
<proteinExistence type="predicted"/>
<evidence type="ECO:0000313" key="3">
    <source>
        <dbReference type="EMBL" id="EKX55303.1"/>
    </source>
</evidence>